<dbReference type="SMART" id="SM00098">
    <property type="entry name" value="alkPPc"/>
    <property type="match status" value="1"/>
</dbReference>
<dbReference type="EMBL" id="JADGKB010000018">
    <property type="protein sequence ID" value="KAJ3259445.1"/>
    <property type="molecule type" value="Genomic_DNA"/>
</dbReference>
<name>A0AAD5UJ07_9FUNG</name>
<comment type="cofactor">
    <cofactor evidence="9">
        <name>Zn(2+)</name>
        <dbReference type="ChEBI" id="CHEBI:29105"/>
    </cofactor>
    <text evidence="9">Binds 2 Zn(2+) ions.</text>
</comment>
<evidence type="ECO:0000256" key="11">
    <source>
        <dbReference type="RuleBase" id="RU003947"/>
    </source>
</evidence>
<feature type="binding site" evidence="9">
    <location>
        <position position="326"/>
    </location>
    <ligand>
        <name>Zn(2+)</name>
        <dbReference type="ChEBI" id="CHEBI:29105"/>
        <label>2</label>
    </ligand>
</feature>
<dbReference type="PANTHER" id="PTHR11596">
    <property type="entry name" value="ALKALINE PHOSPHATASE"/>
    <property type="match status" value="1"/>
</dbReference>
<dbReference type="PROSITE" id="PS00123">
    <property type="entry name" value="ALKALINE_PHOSPHATASE"/>
    <property type="match status" value="1"/>
</dbReference>
<dbReference type="InterPro" id="IPR017850">
    <property type="entry name" value="Alkaline_phosphatase_core_sf"/>
</dbReference>
<keyword evidence="13" id="KW-0472">Membrane</keyword>
<feature type="binding site" evidence="9">
    <location>
        <position position="185"/>
    </location>
    <ligand>
        <name>Mg(2+)</name>
        <dbReference type="ChEBI" id="CHEBI:18420"/>
    </ligand>
</feature>
<evidence type="ECO:0000256" key="5">
    <source>
        <dbReference type="ARBA" id="ARBA00022801"/>
    </source>
</evidence>
<evidence type="ECO:0000256" key="10">
    <source>
        <dbReference type="RuleBase" id="RU003946"/>
    </source>
</evidence>
<feature type="binding site" evidence="9">
    <location>
        <position position="330"/>
    </location>
    <ligand>
        <name>Zn(2+)</name>
        <dbReference type="ChEBI" id="CHEBI:29105"/>
        <label>2</label>
    </ligand>
</feature>
<gene>
    <name evidence="14" type="ORF">HK103_002348</name>
</gene>
<keyword evidence="13" id="KW-1133">Transmembrane helix</keyword>
<feature type="compositionally biased region" description="Basic and acidic residues" evidence="12">
    <location>
        <begin position="7"/>
        <end position="20"/>
    </location>
</feature>
<keyword evidence="7 9" id="KW-0460">Magnesium</keyword>
<evidence type="ECO:0000256" key="4">
    <source>
        <dbReference type="ARBA" id="ARBA00022723"/>
    </source>
</evidence>
<dbReference type="EC" id="3.1.3.1" evidence="2 11"/>
<feature type="transmembrane region" description="Helical" evidence="13">
    <location>
        <begin position="44"/>
        <end position="66"/>
    </location>
</feature>
<comment type="similarity">
    <text evidence="1 10">Belongs to the alkaline phosphatase family.</text>
</comment>
<keyword evidence="5 11" id="KW-0378">Hydrolase</keyword>
<comment type="cofactor">
    <cofactor evidence="9">
        <name>Mg(2+)</name>
        <dbReference type="ChEBI" id="CHEBI:18420"/>
    </cofactor>
    <text evidence="9">Binds 1 Mg(2+) ion.</text>
</comment>
<feature type="binding site" evidence="9">
    <location>
        <position position="321"/>
    </location>
    <ligand>
        <name>Mg(2+)</name>
        <dbReference type="ChEBI" id="CHEBI:18420"/>
    </ligand>
</feature>
<feature type="binding site" evidence="9">
    <location>
        <position position="84"/>
    </location>
    <ligand>
        <name>Zn(2+)</name>
        <dbReference type="ChEBI" id="CHEBI:29105"/>
        <label>2</label>
    </ligand>
</feature>
<proteinExistence type="inferred from homology"/>
<evidence type="ECO:0000256" key="8">
    <source>
        <dbReference type="PIRSR" id="PIRSR601952-1"/>
    </source>
</evidence>
<evidence type="ECO:0000256" key="2">
    <source>
        <dbReference type="ARBA" id="ARBA00012647"/>
    </source>
</evidence>
<protein>
    <recommendedName>
        <fullName evidence="2 11">Alkaline phosphatase</fullName>
        <ecNumber evidence="2 11">3.1.3.1</ecNumber>
    </recommendedName>
</protein>
<feature type="region of interest" description="Disordered" evidence="12">
    <location>
        <begin position="1"/>
        <end position="20"/>
    </location>
</feature>
<dbReference type="InterPro" id="IPR018299">
    <property type="entry name" value="Alkaline_phosphatase_AS"/>
</dbReference>
<dbReference type="GO" id="GO:0000329">
    <property type="term" value="C:fungal-type vacuole membrane"/>
    <property type="evidence" value="ECO:0007669"/>
    <property type="project" value="TreeGrafter"/>
</dbReference>
<evidence type="ECO:0000256" key="7">
    <source>
        <dbReference type="ARBA" id="ARBA00022842"/>
    </source>
</evidence>
<keyword evidence="4 9" id="KW-0479">Metal-binding</keyword>
<feature type="binding site" evidence="9">
    <location>
        <position position="183"/>
    </location>
    <ligand>
        <name>Mg(2+)</name>
        <dbReference type="ChEBI" id="CHEBI:18420"/>
    </ligand>
</feature>
<dbReference type="CDD" id="cd16012">
    <property type="entry name" value="ALP"/>
    <property type="match status" value="1"/>
</dbReference>
<evidence type="ECO:0000256" key="1">
    <source>
        <dbReference type="ARBA" id="ARBA00005984"/>
    </source>
</evidence>
<accession>A0AAD5UJ07</accession>
<evidence type="ECO:0000256" key="6">
    <source>
        <dbReference type="ARBA" id="ARBA00022833"/>
    </source>
</evidence>
<evidence type="ECO:0000256" key="9">
    <source>
        <dbReference type="PIRSR" id="PIRSR601952-2"/>
    </source>
</evidence>
<keyword evidence="13" id="KW-0812">Transmembrane</keyword>
<dbReference type="GO" id="GO:0046872">
    <property type="term" value="F:metal ion binding"/>
    <property type="evidence" value="ECO:0007669"/>
    <property type="project" value="UniProtKB-KW"/>
</dbReference>
<dbReference type="PANTHER" id="PTHR11596:SF5">
    <property type="entry name" value="ALKALINE PHOSPHATASE"/>
    <property type="match status" value="1"/>
</dbReference>
<comment type="caution">
    <text evidence="14">The sequence shown here is derived from an EMBL/GenBank/DDBJ whole genome shotgun (WGS) entry which is preliminary data.</text>
</comment>
<sequence>MDVESQLAHDEGDRLIQEENRNPTENLTVWGVHVSFPKAQRFSVILFTSIIIFFTVVVGFLIGILIPRMKANPKPKNVILMISDGFGPASQTMARNYYQYINKLPNGTMLPLDEILVGSSRTRSGSSLVTDSAAGATAFACGLKSYNGAIGVDLSGKPCGTVLEAAKEIGYYTGLVATSRITHATPASFAAHVVGREDEAAIALQEIGDYTLGRRVDLLFGGGKCYFLPNSSTGSCRNDSIDVLAKASSAGWNIGNGMEEFKNLKSNQLPTLSLFALDHMSYDIDRDETTQPALSEMAEKALELLGTAARNNNKGFFLMIEGSRIDMAAHSNDPATHVHDILAYNNAVAKVKEYCKRNPDTVMISVSDHETGGFSVGHQLGAAYPGNENLTVEYLWYPEQLTTVLHSGEYIAKQLLTQTVLTRKDFIQDIIFKKWMGIASPNVDDVNYLLNTSITATEIEYKIGQIKSDLAGLGWATHGHSAVDVNLYAYGPRADELRGNHENTDIGHFIIRSLGLKLTPLTDKLANLF</sequence>
<keyword evidence="3" id="KW-0597">Phosphoprotein</keyword>
<keyword evidence="15" id="KW-1185">Reference proteome</keyword>
<dbReference type="Gene3D" id="3.40.720.10">
    <property type="entry name" value="Alkaline Phosphatase, subunit A"/>
    <property type="match status" value="1"/>
</dbReference>
<feature type="binding site" evidence="9">
    <location>
        <position position="480"/>
    </location>
    <ligand>
        <name>Zn(2+)</name>
        <dbReference type="ChEBI" id="CHEBI:29105"/>
        <label>2</label>
    </ligand>
</feature>
<feature type="active site" description="Phosphoserine intermediate" evidence="8">
    <location>
        <position position="132"/>
    </location>
</feature>
<dbReference type="InterPro" id="IPR001952">
    <property type="entry name" value="Alkaline_phosphatase"/>
</dbReference>
<dbReference type="AlphaFoldDB" id="A0AAD5UJ07"/>
<evidence type="ECO:0000256" key="12">
    <source>
        <dbReference type="SAM" id="MobiDB-lite"/>
    </source>
</evidence>
<feature type="binding site" evidence="9">
    <location>
        <position position="369"/>
    </location>
    <ligand>
        <name>Zn(2+)</name>
        <dbReference type="ChEBI" id="CHEBI:29105"/>
        <label>2</label>
    </ligand>
</feature>
<dbReference type="PRINTS" id="PR00113">
    <property type="entry name" value="ALKPHPHTASE"/>
</dbReference>
<dbReference type="GO" id="GO:0004035">
    <property type="term" value="F:alkaline phosphatase activity"/>
    <property type="evidence" value="ECO:0007669"/>
    <property type="project" value="UniProtKB-EC"/>
</dbReference>
<feature type="binding site" evidence="9">
    <location>
        <position position="84"/>
    </location>
    <ligand>
        <name>Mg(2+)</name>
        <dbReference type="ChEBI" id="CHEBI:18420"/>
    </ligand>
</feature>
<dbReference type="Pfam" id="PF00245">
    <property type="entry name" value="Alk_phosphatase"/>
    <property type="match status" value="1"/>
</dbReference>
<evidence type="ECO:0000313" key="15">
    <source>
        <dbReference type="Proteomes" id="UP001210925"/>
    </source>
</evidence>
<evidence type="ECO:0000313" key="14">
    <source>
        <dbReference type="EMBL" id="KAJ3259445.1"/>
    </source>
</evidence>
<comment type="catalytic activity">
    <reaction evidence="11">
        <text>a phosphate monoester + H2O = an alcohol + phosphate</text>
        <dbReference type="Rhea" id="RHEA:15017"/>
        <dbReference type="ChEBI" id="CHEBI:15377"/>
        <dbReference type="ChEBI" id="CHEBI:30879"/>
        <dbReference type="ChEBI" id="CHEBI:43474"/>
        <dbReference type="ChEBI" id="CHEBI:67140"/>
        <dbReference type="EC" id="3.1.3.1"/>
    </reaction>
</comment>
<feature type="binding site" evidence="9">
    <location>
        <position position="368"/>
    </location>
    <ligand>
        <name>Zn(2+)</name>
        <dbReference type="ChEBI" id="CHEBI:29105"/>
        <label>2</label>
    </ligand>
</feature>
<evidence type="ECO:0000256" key="3">
    <source>
        <dbReference type="ARBA" id="ARBA00022553"/>
    </source>
</evidence>
<keyword evidence="6 9" id="KW-0862">Zinc</keyword>
<evidence type="ECO:0000256" key="13">
    <source>
        <dbReference type="SAM" id="Phobius"/>
    </source>
</evidence>
<dbReference type="Gene3D" id="1.10.60.40">
    <property type="match status" value="1"/>
</dbReference>
<dbReference type="SUPFAM" id="SSF53649">
    <property type="entry name" value="Alkaline phosphatase-like"/>
    <property type="match status" value="1"/>
</dbReference>
<organism evidence="14 15">
    <name type="scientific">Boothiomyces macroporosus</name>
    <dbReference type="NCBI Taxonomy" id="261099"/>
    <lineage>
        <taxon>Eukaryota</taxon>
        <taxon>Fungi</taxon>
        <taxon>Fungi incertae sedis</taxon>
        <taxon>Chytridiomycota</taxon>
        <taxon>Chytridiomycota incertae sedis</taxon>
        <taxon>Chytridiomycetes</taxon>
        <taxon>Rhizophydiales</taxon>
        <taxon>Terramycetaceae</taxon>
        <taxon>Boothiomyces</taxon>
    </lineage>
</organism>
<dbReference type="Proteomes" id="UP001210925">
    <property type="component" value="Unassembled WGS sequence"/>
</dbReference>
<reference evidence="14" key="1">
    <citation type="submission" date="2020-05" db="EMBL/GenBank/DDBJ databases">
        <title>Phylogenomic resolution of chytrid fungi.</title>
        <authorList>
            <person name="Stajich J.E."/>
            <person name="Amses K."/>
            <person name="Simmons R."/>
            <person name="Seto K."/>
            <person name="Myers J."/>
            <person name="Bonds A."/>
            <person name="Quandt C.A."/>
            <person name="Barry K."/>
            <person name="Liu P."/>
            <person name="Grigoriev I."/>
            <person name="Longcore J.E."/>
            <person name="James T.Y."/>
        </authorList>
    </citation>
    <scope>NUCLEOTIDE SEQUENCE</scope>
    <source>
        <strain evidence="14">PLAUS21</strain>
    </source>
</reference>